<feature type="transmembrane region" description="Helical" evidence="1">
    <location>
        <begin position="161"/>
        <end position="180"/>
    </location>
</feature>
<protein>
    <submittedName>
        <fullName evidence="2">Uncharacterized protein</fullName>
    </submittedName>
</protein>
<dbReference type="RefSeq" id="WP_055160217.1">
    <property type="nucleotide sequence ID" value="NZ_CZAU01000015.1"/>
</dbReference>
<organism evidence="2 3">
    <name type="scientific">Anaerostipes hadrus</name>
    <dbReference type="NCBI Taxonomy" id="649756"/>
    <lineage>
        <taxon>Bacteria</taxon>
        <taxon>Bacillati</taxon>
        <taxon>Bacillota</taxon>
        <taxon>Clostridia</taxon>
        <taxon>Lachnospirales</taxon>
        <taxon>Lachnospiraceae</taxon>
        <taxon>Anaerostipes</taxon>
    </lineage>
</organism>
<evidence type="ECO:0000313" key="2">
    <source>
        <dbReference type="EMBL" id="CUP58303.1"/>
    </source>
</evidence>
<dbReference type="AlphaFoldDB" id="A0A174PB97"/>
<feature type="transmembrane region" description="Helical" evidence="1">
    <location>
        <begin position="21"/>
        <end position="38"/>
    </location>
</feature>
<accession>A0A174PB97</accession>
<evidence type="ECO:0000256" key="1">
    <source>
        <dbReference type="SAM" id="Phobius"/>
    </source>
</evidence>
<keyword evidence="1" id="KW-0812">Transmembrane</keyword>
<dbReference type="Proteomes" id="UP000095564">
    <property type="component" value="Unassembled WGS sequence"/>
</dbReference>
<dbReference type="EMBL" id="CZAU01000015">
    <property type="protein sequence ID" value="CUP58303.1"/>
    <property type="molecule type" value="Genomic_DNA"/>
</dbReference>
<reference evidence="2 3" key="1">
    <citation type="submission" date="2015-09" db="EMBL/GenBank/DDBJ databases">
        <authorList>
            <consortium name="Pathogen Informatics"/>
        </authorList>
    </citation>
    <scope>NUCLEOTIDE SEQUENCE [LARGE SCALE GENOMIC DNA]</scope>
    <source>
        <strain evidence="2 3">2789STDY5834908</strain>
    </source>
</reference>
<gene>
    <name evidence="2" type="ORF">ERS852520_01693</name>
</gene>
<evidence type="ECO:0000313" key="3">
    <source>
        <dbReference type="Proteomes" id="UP000095564"/>
    </source>
</evidence>
<sequence length="244" mass="28845">MIENKKPISRMKMWIMLNEGILLICVLALFVLSIPLITDFVRIKTTHTKKVQAVCTKVDYKEDYDNEDDKTDVLSYFTYEGKYKGQKVSFKTMRDAFTEKDISLAELKGKEYDWGGKEFFDNTKKEIGKKTSLYINPKDIKHPIYLGEHIYLLKHSGSNDFISVFAIFNSIFFYFFVLIAPSKRNPYRQAYEQCIYSGSNGADMQQIWLQLCQWEVEHSRGFKKRHYKKILNPKKHFFDMDIEI</sequence>
<name>A0A174PB97_ANAHA</name>
<keyword evidence="1" id="KW-0472">Membrane</keyword>
<proteinExistence type="predicted"/>
<keyword evidence="1" id="KW-1133">Transmembrane helix</keyword>